<evidence type="ECO:0000313" key="4">
    <source>
        <dbReference type="Proteomes" id="UP001152320"/>
    </source>
</evidence>
<feature type="compositionally biased region" description="Polar residues" evidence="1">
    <location>
        <begin position="486"/>
        <end position="497"/>
    </location>
</feature>
<feature type="compositionally biased region" description="Low complexity" evidence="1">
    <location>
        <begin position="183"/>
        <end position="196"/>
    </location>
</feature>
<dbReference type="GO" id="GO:0005524">
    <property type="term" value="F:ATP binding"/>
    <property type="evidence" value="ECO:0007669"/>
    <property type="project" value="InterPro"/>
</dbReference>
<proteinExistence type="predicted"/>
<keyword evidence="4" id="KW-1185">Reference proteome</keyword>
<feature type="compositionally biased region" description="Basic residues" evidence="1">
    <location>
        <begin position="1305"/>
        <end position="1322"/>
    </location>
</feature>
<feature type="compositionally biased region" description="Polar residues" evidence="1">
    <location>
        <begin position="430"/>
        <end position="440"/>
    </location>
</feature>
<feature type="region of interest" description="Disordered" evidence="1">
    <location>
        <begin position="1024"/>
        <end position="1095"/>
    </location>
</feature>
<gene>
    <name evidence="3" type="ORF">HOLleu_18168</name>
</gene>
<evidence type="ECO:0000256" key="1">
    <source>
        <dbReference type="SAM" id="MobiDB-lite"/>
    </source>
</evidence>
<feature type="compositionally biased region" description="Basic and acidic residues" evidence="1">
    <location>
        <begin position="1070"/>
        <end position="1095"/>
    </location>
</feature>
<feature type="compositionally biased region" description="Basic and acidic residues" evidence="1">
    <location>
        <begin position="1024"/>
        <end position="1044"/>
    </location>
</feature>
<feature type="compositionally biased region" description="Polar residues" evidence="1">
    <location>
        <begin position="60"/>
        <end position="69"/>
    </location>
</feature>
<feature type="compositionally biased region" description="Basic and acidic residues" evidence="1">
    <location>
        <begin position="624"/>
        <end position="640"/>
    </location>
</feature>
<feature type="compositionally biased region" description="Basic residues" evidence="1">
    <location>
        <begin position="614"/>
        <end position="623"/>
    </location>
</feature>
<dbReference type="SMART" id="SM00382">
    <property type="entry name" value="AAA"/>
    <property type="match status" value="1"/>
</dbReference>
<dbReference type="SUPFAM" id="SSF52540">
    <property type="entry name" value="P-loop containing nucleoside triphosphate hydrolases"/>
    <property type="match status" value="1"/>
</dbReference>
<dbReference type="InterPro" id="IPR003959">
    <property type="entry name" value="ATPase_AAA_core"/>
</dbReference>
<dbReference type="GO" id="GO:0005634">
    <property type="term" value="C:nucleus"/>
    <property type="evidence" value="ECO:0007669"/>
    <property type="project" value="TreeGrafter"/>
</dbReference>
<dbReference type="Gene3D" id="3.40.50.300">
    <property type="entry name" value="P-loop containing nucleotide triphosphate hydrolases"/>
    <property type="match status" value="1"/>
</dbReference>
<dbReference type="Proteomes" id="UP001152320">
    <property type="component" value="Chromosome 8"/>
</dbReference>
<feature type="region of interest" description="Disordered" evidence="1">
    <location>
        <begin position="564"/>
        <end position="845"/>
    </location>
</feature>
<dbReference type="PANTHER" id="PTHR23389:SF21">
    <property type="entry name" value="ATPASE FAMILY AAA DOMAIN-CONTAINING PROTEIN 5"/>
    <property type="match status" value="1"/>
</dbReference>
<dbReference type="Pfam" id="PF00004">
    <property type="entry name" value="AAA"/>
    <property type="match status" value="1"/>
</dbReference>
<feature type="domain" description="AAA+ ATPase" evidence="2">
    <location>
        <begin position="1179"/>
        <end position="1423"/>
    </location>
</feature>
<dbReference type="InterPro" id="IPR003593">
    <property type="entry name" value="AAA+_ATPase"/>
</dbReference>
<dbReference type="GO" id="GO:0061860">
    <property type="term" value="F:DNA clamp unloader activity"/>
    <property type="evidence" value="ECO:0007669"/>
    <property type="project" value="TreeGrafter"/>
</dbReference>
<reference evidence="3" key="1">
    <citation type="submission" date="2021-10" db="EMBL/GenBank/DDBJ databases">
        <title>Tropical sea cucumber genome reveals ecological adaptation and Cuvierian tubules defense mechanism.</title>
        <authorList>
            <person name="Chen T."/>
        </authorList>
    </citation>
    <scope>NUCLEOTIDE SEQUENCE</scope>
    <source>
        <strain evidence="3">Nanhai2018</strain>
        <tissue evidence="3">Muscle</tissue>
    </source>
</reference>
<comment type="caution">
    <text evidence="3">The sequence shown here is derived from an EMBL/GenBank/DDBJ whole genome shotgun (WGS) entry which is preliminary data.</text>
</comment>
<feature type="compositionally biased region" description="Basic and acidic residues" evidence="1">
    <location>
        <begin position="806"/>
        <end position="838"/>
    </location>
</feature>
<feature type="compositionally biased region" description="Basic and acidic residues" evidence="1">
    <location>
        <begin position="385"/>
        <end position="412"/>
    </location>
</feature>
<feature type="compositionally biased region" description="Basic and acidic residues" evidence="1">
    <location>
        <begin position="266"/>
        <end position="276"/>
    </location>
</feature>
<feature type="compositionally biased region" description="Basic and acidic residues" evidence="1">
    <location>
        <begin position="603"/>
        <end position="613"/>
    </location>
</feature>
<accession>A0A9Q1H9M7</accession>
<organism evidence="3 4">
    <name type="scientific">Holothuria leucospilota</name>
    <name type="common">Black long sea cucumber</name>
    <name type="synonym">Mertensiothuria leucospilota</name>
    <dbReference type="NCBI Taxonomy" id="206669"/>
    <lineage>
        <taxon>Eukaryota</taxon>
        <taxon>Metazoa</taxon>
        <taxon>Echinodermata</taxon>
        <taxon>Eleutherozoa</taxon>
        <taxon>Echinozoa</taxon>
        <taxon>Holothuroidea</taxon>
        <taxon>Aspidochirotacea</taxon>
        <taxon>Aspidochirotida</taxon>
        <taxon>Holothuriidae</taxon>
        <taxon>Holothuria</taxon>
    </lineage>
</organism>
<dbReference type="OrthoDB" id="9996895at2759"/>
<feature type="compositionally biased region" description="Polar residues" evidence="1">
    <location>
        <begin position="744"/>
        <end position="761"/>
    </location>
</feature>
<feature type="compositionally biased region" description="Basic residues" evidence="1">
    <location>
        <begin position="1060"/>
        <end position="1069"/>
    </location>
</feature>
<dbReference type="PANTHER" id="PTHR23389">
    <property type="entry name" value="CHROMOSOME TRANSMISSION FIDELITY FACTOR 18"/>
    <property type="match status" value="1"/>
</dbReference>
<evidence type="ECO:0000313" key="3">
    <source>
        <dbReference type="EMBL" id="KAJ8037366.1"/>
    </source>
</evidence>
<dbReference type="GO" id="GO:0016887">
    <property type="term" value="F:ATP hydrolysis activity"/>
    <property type="evidence" value="ECO:0007669"/>
    <property type="project" value="InterPro"/>
</dbReference>
<dbReference type="GO" id="GO:0003677">
    <property type="term" value="F:DNA binding"/>
    <property type="evidence" value="ECO:0007669"/>
    <property type="project" value="TreeGrafter"/>
</dbReference>
<feature type="compositionally biased region" description="Basic and acidic residues" evidence="1">
    <location>
        <begin position="574"/>
        <end position="585"/>
    </location>
</feature>
<feature type="region of interest" description="Disordered" evidence="1">
    <location>
        <begin position="1140"/>
        <end position="1181"/>
    </location>
</feature>
<protein>
    <submittedName>
        <fullName evidence="3">ATPase family AAA domain-containing protein 5</fullName>
    </submittedName>
</protein>
<feature type="compositionally biased region" description="Basic and acidic residues" evidence="1">
    <location>
        <begin position="115"/>
        <end position="131"/>
    </location>
</feature>
<feature type="compositionally biased region" description="Acidic residues" evidence="1">
    <location>
        <begin position="1154"/>
        <end position="1177"/>
    </location>
</feature>
<feature type="region of interest" description="Disordered" evidence="1">
    <location>
        <begin position="337"/>
        <end position="498"/>
    </location>
</feature>
<sequence>MLGIMEDLPAPHQDAGDLPSKTKPSKAKKVPNNGSTITDFFKSPPKPAVPKPVNLFGYFQQKSSPNDDQQLPHKPTDHGKKSDTAAKKSDLGRETPKAAKSHSKEQKQKKKRKSDTKQGDDLEAADVHERASSQCDGKSSQKKKANTERSSKGKRKKAASPGSSTDDFETPPKKAKRPKIASKKTVVSKKVFSLSSGDDNSVLVEASYDVATLNEEEEVPVEGKDMGGESVSGEKVDEVRDNDTVKKSKPERNKGDVAAGDNVQTPEKDRSPEQKVEMISYEDFLNSSMEDLEDIETEKDGKISGGRTEVGTDRLEDDVLLLESAGEDSVMIIAPGKTESYGSHKEDISTRNSLFGKKGGREEDVNDVTDDIKPLEEDSETSCNKIEDLKKEPGDSKDEDIHQKGKALKEDGNVGNAPKEGNTAKEGPVTYTSQEGPGTNKSKEDPVVNTSEEDPVPNTSEGDPVASASKEGLVTNASKDGPVVTETPSKPSQSVVDQSPKIVTVEAVIHSPQSGQKCSETVSKEASCPAKVRVSNVALDDTDNDISIIEVVKSPVKPLYSIFLKKPKVAKTSENAEKAKERKEADDESDAFDETPAKKKGKTRESRQDSVKKDRPRRTPKRKSTAEKDLMKEPSAERTTPRSNQKANSKGKETSDGKKRGIQVQKSEKGNKSVLDASSSKEVGGRTLRARRSTTKMKEVSSDEDDNEEQKVRKGGGGGRRMKNNSMDTTEGKGKKGKTKELLASSNNSKIVQKKNSQSAKAQLLLKRAKGQKVPSSQGQRLQERTRKPTLRLKLDPVTVSLKPIKVIDLDDERKKEDTEENKSHEKNKSIKGSEKATKKAPAKLAPMFTKEGLKSLAKKQQEETGEVMEVHTLSSDDEHSKANESATSPFTVLVASKKWKEKTKMEELPVPPFPEISHVQQRENYQSGLDVWNLSRIESSKLKLVKNFPYQWFLSDLSGMDKLHGRITMSHLQGFVMPQIKFETHPELTYENQKAVLEEISKCNPKFPVRRIFKRYLAKRKGEKTEELKKKDEQTGKNKSEHTGRKRKTEHQDDGAERKVRRRSLRARSVKEQPKTPDVDTTVKETTEDKTSECPRPKDLLWCDKYQPTSSEEVLGNTSSVKKLAGWLSEWKTKIHRLKKKEAKALKGSSGEPNEDSESDFEPSDEGGSDSEDDGDGLCNTILITGPHGVGKTSMVYACAKEMGFKVIEVNASSKRVGRQILDDLGEATQSHQLTGQAGVKSANLAQFFKVKSPSAASSKPQPKPPKPKIHKAFAAFVKAGAKKSDSENMKSPQQKKTSPQKTASKRPTKKVSPKKGKASPKKVQGSPKRVAAKIKSPANGKKASQVAKLAAPDKGKSGVSGASLILFDEVDIIFDEDKGFLNAVSTFMAGAKRPIILTTSDTHFGDNLEGKFEHIVLRRPDTPRLVTNMQLLCLAENVNTNYQDMANLVSYCGNDVRQCLHNLQFWLNSGAMLSSWQHKVKASPSQKVCKLSLKRLKAGEGYSCSVKSENANVESNEVTGLSLAEQTVLPTQHKECFQSMMGSGTSEQLDVLFKSKNGESAPTQDVLPYALIRKFMRGGADHLRRLEEDILHKIIEDYPMELQSQNAVKKDSREPGNENAQIKELCAKSLDHFHSYLDNLCDVDILEQKTNLQSDNTIQEHDGRWWGAEVSAALGDTSDGKMSNWSREEFNADVRSVLEWVNFQKCRRNLTKVGKEWKDIEQSQIESLDTDTEKIAENAEVKGQQPSELLRTDAFSSSDITLLYGVISRKLPRWTRCRPHVVSMDYLPSIRLMCRSEQLREAAHLKRRFLHYFDSISFNLKRTDQVQLASITENFVKRIVTPVSLEPTENESDSE</sequence>
<feature type="compositionally biased region" description="Basic and acidic residues" evidence="1">
    <location>
        <begin position="70"/>
        <end position="106"/>
    </location>
</feature>
<name>A0A9Q1H9M7_HOLLE</name>
<feature type="compositionally biased region" description="Basic and acidic residues" evidence="1">
    <location>
        <begin position="221"/>
        <end position="255"/>
    </location>
</feature>
<feature type="compositionally biased region" description="Low complexity" evidence="1">
    <location>
        <begin position="1292"/>
        <end position="1304"/>
    </location>
</feature>
<dbReference type="InterPro" id="IPR027417">
    <property type="entry name" value="P-loop_NTPase"/>
</dbReference>
<dbReference type="Gene3D" id="1.10.8.60">
    <property type="match status" value="1"/>
</dbReference>
<dbReference type="EMBL" id="JAIZAY010000008">
    <property type="protein sequence ID" value="KAJ8037366.1"/>
    <property type="molecule type" value="Genomic_DNA"/>
</dbReference>
<feature type="region of interest" description="Disordered" evidence="1">
    <location>
        <begin position="1"/>
        <end position="279"/>
    </location>
</feature>
<feature type="compositionally biased region" description="Basic and acidic residues" evidence="1">
    <location>
        <begin position="650"/>
        <end position="659"/>
    </location>
</feature>
<feature type="compositionally biased region" description="Basic residues" evidence="1">
    <location>
        <begin position="173"/>
        <end position="182"/>
    </location>
</feature>
<feature type="region of interest" description="Disordered" evidence="1">
    <location>
        <begin position="1282"/>
        <end position="1360"/>
    </location>
</feature>
<evidence type="ECO:0000259" key="2">
    <source>
        <dbReference type="SMART" id="SM00382"/>
    </source>
</evidence>